<sequence length="133" mass="15040">MDSVSEKVDTFGEIVEETEIREVGLGSDFVKNEELIGSVEETVKGEMGFSGIQEFEKKSLAEFCDEKREFVGEGIETDGLLKAKKKKLLEEIDAGTDDRFARSIRGARCYLHSIIGNCFRPFPNDIMYSMFFC</sequence>
<evidence type="ECO:0000313" key="1">
    <source>
        <dbReference type="EMBL" id="GAV69936.1"/>
    </source>
</evidence>
<accession>A0A1Q3BPI1</accession>
<comment type="caution">
    <text evidence="1">The sequence shown here is derived from an EMBL/GenBank/DDBJ whole genome shotgun (WGS) entry which is preliminary data.</text>
</comment>
<gene>
    <name evidence="1" type="ORF">CFOL_v3_13436</name>
</gene>
<dbReference type="EMBL" id="BDDD01000763">
    <property type="protein sequence ID" value="GAV69936.1"/>
    <property type="molecule type" value="Genomic_DNA"/>
</dbReference>
<reference evidence="2" key="1">
    <citation type="submission" date="2016-04" db="EMBL/GenBank/DDBJ databases">
        <title>Cephalotus genome sequencing.</title>
        <authorList>
            <person name="Fukushima K."/>
            <person name="Hasebe M."/>
            <person name="Fang X."/>
        </authorList>
    </citation>
    <scope>NUCLEOTIDE SEQUENCE [LARGE SCALE GENOMIC DNA]</scope>
    <source>
        <strain evidence="2">cv. St1</strain>
    </source>
</reference>
<proteinExistence type="predicted"/>
<name>A0A1Q3BPI1_CEPFO</name>
<dbReference type="AlphaFoldDB" id="A0A1Q3BPI1"/>
<dbReference type="InParanoid" id="A0A1Q3BPI1"/>
<dbReference type="Proteomes" id="UP000187406">
    <property type="component" value="Unassembled WGS sequence"/>
</dbReference>
<keyword evidence="2" id="KW-1185">Reference proteome</keyword>
<evidence type="ECO:0000313" key="2">
    <source>
        <dbReference type="Proteomes" id="UP000187406"/>
    </source>
</evidence>
<organism evidence="1 2">
    <name type="scientific">Cephalotus follicularis</name>
    <name type="common">Albany pitcher plant</name>
    <dbReference type="NCBI Taxonomy" id="3775"/>
    <lineage>
        <taxon>Eukaryota</taxon>
        <taxon>Viridiplantae</taxon>
        <taxon>Streptophyta</taxon>
        <taxon>Embryophyta</taxon>
        <taxon>Tracheophyta</taxon>
        <taxon>Spermatophyta</taxon>
        <taxon>Magnoliopsida</taxon>
        <taxon>eudicotyledons</taxon>
        <taxon>Gunneridae</taxon>
        <taxon>Pentapetalae</taxon>
        <taxon>rosids</taxon>
        <taxon>fabids</taxon>
        <taxon>Oxalidales</taxon>
        <taxon>Cephalotaceae</taxon>
        <taxon>Cephalotus</taxon>
    </lineage>
</organism>
<protein>
    <submittedName>
        <fullName evidence="1">Uncharacterized protein</fullName>
    </submittedName>
</protein>